<dbReference type="EMBL" id="JACHCF010000004">
    <property type="protein sequence ID" value="MBB5620930.1"/>
    <property type="molecule type" value="Genomic_DNA"/>
</dbReference>
<gene>
    <name evidence="2" type="ORF">HDE69_001983</name>
</gene>
<keyword evidence="1" id="KW-0812">Transmembrane</keyword>
<dbReference type="AlphaFoldDB" id="A0A7W8YSD1"/>
<protein>
    <submittedName>
        <fullName evidence="2">Uncharacterized protein</fullName>
    </submittedName>
</protein>
<feature type="transmembrane region" description="Helical" evidence="1">
    <location>
        <begin position="79"/>
        <end position="98"/>
    </location>
</feature>
<feature type="transmembrane region" description="Helical" evidence="1">
    <location>
        <begin position="51"/>
        <end position="73"/>
    </location>
</feature>
<evidence type="ECO:0000256" key="1">
    <source>
        <dbReference type="SAM" id="Phobius"/>
    </source>
</evidence>
<comment type="caution">
    <text evidence="2">The sequence shown here is derived from an EMBL/GenBank/DDBJ whole genome shotgun (WGS) entry which is preliminary data.</text>
</comment>
<dbReference type="RefSeq" id="WP_183866932.1">
    <property type="nucleotide sequence ID" value="NZ_JACHCF010000004.1"/>
</dbReference>
<keyword evidence="1" id="KW-1133">Transmembrane helix</keyword>
<reference evidence="2 3" key="1">
    <citation type="submission" date="2020-08" db="EMBL/GenBank/DDBJ databases">
        <title>Genomic Encyclopedia of Type Strains, Phase IV (KMG-V): Genome sequencing to study the core and pangenomes of soil and plant-associated prokaryotes.</title>
        <authorList>
            <person name="Whitman W."/>
        </authorList>
    </citation>
    <scope>NUCLEOTIDE SEQUENCE [LARGE SCALE GENOMIC DNA]</scope>
    <source>
        <strain evidence="2 3">MP7CTX6</strain>
    </source>
</reference>
<proteinExistence type="predicted"/>
<evidence type="ECO:0000313" key="2">
    <source>
        <dbReference type="EMBL" id="MBB5620930.1"/>
    </source>
</evidence>
<accession>A0A7W8YSD1</accession>
<evidence type="ECO:0000313" key="3">
    <source>
        <dbReference type="Proteomes" id="UP000537718"/>
    </source>
</evidence>
<name>A0A7W8YSD1_9SPHI</name>
<keyword evidence="1" id="KW-0472">Membrane</keyword>
<organism evidence="2 3">
    <name type="scientific">Pedobacter cryoconitis</name>
    <dbReference type="NCBI Taxonomy" id="188932"/>
    <lineage>
        <taxon>Bacteria</taxon>
        <taxon>Pseudomonadati</taxon>
        <taxon>Bacteroidota</taxon>
        <taxon>Sphingobacteriia</taxon>
        <taxon>Sphingobacteriales</taxon>
        <taxon>Sphingobacteriaceae</taxon>
        <taxon>Pedobacter</taxon>
    </lineage>
</organism>
<sequence length="144" mass="16060">MQLNSLLSSFLITAGRDATIKAGGGVKAVSIKQKNELIHHLLNETKFNKKLIVVITIMFVILFGVGIFFTIYYRDNPKTMGIIFGGSFLTLIAVMRALQNLWAKKCRMDMLLTLIPGISPEQTVMVIETLLYNKPVKEMPGTVN</sequence>
<dbReference type="Proteomes" id="UP000537718">
    <property type="component" value="Unassembled WGS sequence"/>
</dbReference>